<dbReference type="STRING" id="1548208.AXK12_01030"/>
<evidence type="ECO:0000256" key="2">
    <source>
        <dbReference type="ARBA" id="ARBA00008520"/>
    </source>
</evidence>
<keyword evidence="3" id="KW-1133">Transmembrane helix</keyword>
<comment type="similarity">
    <text evidence="2">Belongs to the bacterial solute-binding protein 1 family.</text>
</comment>
<dbReference type="RefSeq" id="WP_068710802.1">
    <property type="nucleotide sequence ID" value="NZ_LSZP01000003.1"/>
</dbReference>
<dbReference type="InterPro" id="IPR006059">
    <property type="entry name" value="SBP"/>
</dbReference>
<keyword evidence="3" id="KW-0472">Membrane</keyword>
<protein>
    <recommendedName>
        <fullName evidence="6">Extracellular solute-binding protein</fullName>
    </recommendedName>
</protein>
<dbReference type="GO" id="GO:0042597">
    <property type="term" value="C:periplasmic space"/>
    <property type="evidence" value="ECO:0007669"/>
    <property type="project" value="UniProtKB-SubCell"/>
</dbReference>
<comment type="subcellular location">
    <subcellularLocation>
        <location evidence="1">Periplasm</location>
    </subcellularLocation>
</comment>
<keyword evidence="3" id="KW-0812">Transmembrane</keyword>
<dbReference type="Pfam" id="PF01547">
    <property type="entry name" value="SBP_bac_1"/>
    <property type="match status" value="1"/>
</dbReference>
<name>A0A139SU51_9BACT</name>
<keyword evidence="5" id="KW-1185">Reference proteome</keyword>
<dbReference type="OrthoDB" id="179656at2"/>
<evidence type="ECO:0008006" key="6">
    <source>
        <dbReference type="Google" id="ProtNLM"/>
    </source>
</evidence>
<dbReference type="Proteomes" id="UP000071392">
    <property type="component" value="Unassembled WGS sequence"/>
</dbReference>
<evidence type="ECO:0000256" key="3">
    <source>
        <dbReference type="SAM" id="Phobius"/>
    </source>
</evidence>
<proteinExistence type="inferred from homology"/>
<dbReference type="PANTHER" id="PTHR43649">
    <property type="entry name" value="ARABINOSE-BINDING PROTEIN-RELATED"/>
    <property type="match status" value="1"/>
</dbReference>
<gene>
    <name evidence="4" type="ORF">AXK12_01030</name>
</gene>
<dbReference type="AlphaFoldDB" id="A0A139SU51"/>
<sequence>MPNFIKKLTDRFFSPGALVIVSLAALSSLVVTLLPVENPEGIQFWVFYTPHRDARIEDIAEWNRLHPDKPVVMKLMSMAAIERGMLSGFLSGTPMADVFESNNGVYPKAFLGPLDQVGFLDLTDRLHDEGLYEQFNAPSFSTMTSRGRIFGLPKDVHPVLLGYHVDLVEEAGIDVSEIETWEDYFRVMRPLMVDRDGDGRPDRYLLNLSETDHEFLVLLMMQNDGVFFDENDVPIFANERNARSLATIITWLTGPDRVATPVSPLPSGFRQQLDGLVVGNILPDWLYGDWKIHYPGMAGKIRLMPLPAWEPGGRRTSAMGGSNIGINKRSPYVEECWEIAKMLYTSARGAEKIWQSTGILSPVKTLWDEPFYHEPDPFVGGQRAGTLYIEQAPYAPERPSSPYKYITYEQVSAAAIALRAYAEQNSIYAVDRLVPEALRLLKEKETMLRRLISRNVFQEGDLNQ</sequence>
<reference evidence="4 5" key="1">
    <citation type="submission" date="2016-02" db="EMBL/GenBank/DDBJ databases">
        <authorList>
            <person name="Wen L."/>
            <person name="He K."/>
            <person name="Yang H."/>
        </authorList>
    </citation>
    <scope>NUCLEOTIDE SEQUENCE [LARGE SCALE GENOMIC DNA]</scope>
    <source>
        <strain evidence="4 5">CV41</strain>
    </source>
</reference>
<dbReference type="EMBL" id="LSZP01000003">
    <property type="protein sequence ID" value="KXU37971.1"/>
    <property type="molecule type" value="Genomic_DNA"/>
</dbReference>
<evidence type="ECO:0000313" key="5">
    <source>
        <dbReference type="Proteomes" id="UP000071392"/>
    </source>
</evidence>
<dbReference type="SUPFAM" id="SSF53850">
    <property type="entry name" value="Periplasmic binding protein-like II"/>
    <property type="match status" value="1"/>
</dbReference>
<dbReference type="Gene3D" id="3.40.190.10">
    <property type="entry name" value="Periplasmic binding protein-like II"/>
    <property type="match status" value="1"/>
</dbReference>
<dbReference type="InterPro" id="IPR050490">
    <property type="entry name" value="Bact_solute-bd_prot1"/>
</dbReference>
<accession>A0A139SU51</accession>
<evidence type="ECO:0000313" key="4">
    <source>
        <dbReference type="EMBL" id="KXU37971.1"/>
    </source>
</evidence>
<organism evidence="4 5">
    <name type="scientific">Cephaloticoccus capnophilus</name>
    <dbReference type="NCBI Taxonomy" id="1548208"/>
    <lineage>
        <taxon>Bacteria</taxon>
        <taxon>Pseudomonadati</taxon>
        <taxon>Verrucomicrobiota</taxon>
        <taxon>Opitutia</taxon>
        <taxon>Opitutales</taxon>
        <taxon>Opitutaceae</taxon>
        <taxon>Cephaloticoccus</taxon>
    </lineage>
</organism>
<comment type="caution">
    <text evidence="4">The sequence shown here is derived from an EMBL/GenBank/DDBJ whole genome shotgun (WGS) entry which is preliminary data.</text>
</comment>
<feature type="transmembrane region" description="Helical" evidence="3">
    <location>
        <begin position="12"/>
        <end position="34"/>
    </location>
</feature>
<evidence type="ECO:0000256" key="1">
    <source>
        <dbReference type="ARBA" id="ARBA00004418"/>
    </source>
</evidence>